<gene>
    <name evidence="1" type="ORF">GCM10010978_09150</name>
</gene>
<evidence type="ECO:0000313" key="1">
    <source>
        <dbReference type="EMBL" id="GGH72346.1"/>
    </source>
</evidence>
<organism evidence="1 2">
    <name type="scientific">Compostibacillus humi</name>
    <dbReference type="NCBI Taxonomy" id="1245525"/>
    <lineage>
        <taxon>Bacteria</taxon>
        <taxon>Bacillati</taxon>
        <taxon>Bacillota</taxon>
        <taxon>Bacilli</taxon>
        <taxon>Bacillales</taxon>
        <taxon>Bacillaceae</taxon>
        <taxon>Compostibacillus</taxon>
    </lineage>
</organism>
<reference evidence="1" key="1">
    <citation type="journal article" date="2014" name="Int. J. Syst. Evol. Microbiol.">
        <title>Complete genome sequence of Corynebacterium casei LMG S-19264T (=DSM 44701T), isolated from a smear-ripened cheese.</title>
        <authorList>
            <consortium name="US DOE Joint Genome Institute (JGI-PGF)"/>
            <person name="Walter F."/>
            <person name="Albersmeier A."/>
            <person name="Kalinowski J."/>
            <person name="Ruckert C."/>
        </authorList>
    </citation>
    <scope>NUCLEOTIDE SEQUENCE</scope>
    <source>
        <strain evidence="1">CGMCC 1.12360</strain>
    </source>
</reference>
<evidence type="ECO:0008006" key="3">
    <source>
        <dbReference type="Google" id="ProtNLM"/>
    </source>
</evidence>
<reference evidence="1" key="2">
    <citation type="submission" date="2020-09" db="EMBL/GenBank/DDBJ databases">
        <authorList>
            <person name="Sun Q."/>
            <person name="Zhou Y."/>
        </authorList>
    </citation>
    <scope>NUCLEOTIDE SEQUENCE</scope>
    <source>
        <strain evidence="1">CGMCC 1.12360</strain>
    </source>
</reference>
<comment type="caution">
    <text evidence="1">The sequence shown here is derived from an EMBL/GenBank/DDBJ whole genome shotgun (WGS) entry which is preliminary data.</text>
</comment>
<name>A0A8J2ZQ71_9BACI</name>
<keyword evidence="2" id="KW-1185">Reference proteome</keyword>
<dbReference type="AlphaFoldDB" id="A0A8J2ZQ71"/>
<evidence type="ECO:0000313" key="2">
    <source>
        <dbReference type="Proteomes" id="UP000602050"/>
    </source>
</evidence>
<sequence length="82" mass="9640">MTKPYRCPNCKTNRSRFNRIEQIATPIKIDAQSGELIAEYRDEPVEIFHRTYSGPKYRIQCAYCGLIEDEQVFVQFAKYEGN</sequence>
<proteinExistence type="predicted"/>
<dbReference type="Proteomes" id="UP000602050">
    <property type="component" value="Unassembled WGS sequence"/>
</dbReference>
<accession>A0A8J2ZQ71</accession>
<dbReference type="EMBL" id="BMEV01000012">
    <property type="protein sequence ID" value="GGH72346.1"/>
    <property type="molecule type" value="Genomic_DNA"/>
</dbReference>
<dbReference type="RefSeq" id="WP_188391196.1">
    <property type="nucleotide sequence ID" value="NZ_BMEV01000012.1"/>
</dbReference>
<protein>
    <recommendedName>
        <fullName evidence="3">DNA alkylation repair protein</fullName>
    </recommendedName>
</protein>